<evidence type="ECO:0000313" key="8">
    <source>
        <dbReference type="Proteomes" id="UP000285060"/>
    </source>
</evidence>
<evidence type="ECO:0000256" key="1">
    <source>
        <dbReference type="ARBA" id="ARBA00004141"/>
    </source>
</evidence>
<keyword evidence="8" id="KW-1185">Reference proteome</keyword>
<dbReference type="AlphaFoldDB" id="A0A3R7D241"/>
<keyword evidence="3 6" id="KW-0812">Transmembrane</keyword>
<feature type="transmembrane region" description="Helical" evidence="6">
    <location>
        <begin position="36"/>
        <end position="55"/>
    </location>
</feature>
<keyword evidence="4 6" id="KW-1133">Transmembrane helix</keyword>
<comment type="similarity">
    <text evidence="2 6">Belongs to the BI1 family.</text>
</comment>
<evidence type="ECO:0000256" key="4">
    <source>
        <dbReference type="ARBA" id="ARBA00022989"/>
    </source>
</evidence>
<dbReference type="Proteomes" id="UP000285060">
    <property type="component" value="Unassembled WGS sequence"/>
</dbReference>
<evidence type="ECO:0008006" key="9">
    <source>
        <dbReference type="Google" id="ProtNLM"/>
    </source>
</evidence>
<evidence type="ECO:0000256" key="3">
    <source>
        <dbReference type="ARBA" id="ARBA00022692"/>
    </source>
</evidence>
<sequence>MTTFQSMADRFSNRAFDFAALLKTNDISAAVQKHLVNVYTTLATTLLVAAIGVVADIKFTLAGALSGLGVIGLLFYLHFIHINDTPKRLSVLYAIAFATGVNTGPLVSIALDVNPMLVATAFAMLEKRRSYFFLYSAISSAILCLSLIQLVNIFVRSSAVYTVELYAGLLIFCGYVLLDTQMIIEKASLGDRDFVLHSLDLFLDFVSIFVRILVVLLKNAENKDNDRKRRQRS</sequence>
<feature type="transmembrane region" description="Helical" evidence="6">
    <location>
        <begin position="131"/>
        <end position="151"/>
    </location>
</feature>
<evidence type="ECO:0000256" key="2">
    <source>
        <dbReference type="ARBA" id="ARBA00010350"/>
    </source>
</evidence>
<evidence type="ECO:0000313" key="7">
    <source>
        <dbReference type="EMBL" id="RHY31042.1"/>
    </source>
</evidence>
<feature type="transmembrane region" description="Helical" evidence="6">
    <location>
        <begin position="91"/>
        <end position="111"/>
    </location>
</feature>
<feature type="transmembrane region" description="Helical" evidence="6">
    <location>
        <begin position="61"/>
        <end position="79"/>
    </location>
</feature>
<dbReference type="Pfam" id="PF01027">
    <property type="entry name" value="Bax1-I"/>
    <property type="match status" value="1"/>
</dbReference>
<dbReference type="GO" id="GO:0016020">
    <property type="term" value="C:membrane"/>
    <property type="evidence" value="ECO:0007669"/>
    <property type="project" value="UniProtKB-SubCell"/>
</dbReference>
<reference evidence="7 8" key="1">
    <citation type="submission" date="2018-08" db="EMBL/GenBank/DDBJ databases">
        <title>Aphanomyces genome sequencing and annotation.</title>
        <authorList>
            <person name="Minardi D."/>
            <person name="Oidtmann B."/>
            <person name="Van Der Giezen M."/>
            <person name="Studholme D.J."/>
        </authorList>
    </citation>
    <scope>NUCLEOTIDE SEQUENCE [LARGE SCALE GENOMIC DNA]</scope>
    <source>
        <strain evidence="7 8">NJM0002</strain>
    </source>
</reference>
<dbReference type="EMBL" id="QUSY01000249">
    <property type="protein sequence ID" value="RHY31042.1"/>
    <property type="molecule type" value="Genomic_DNA"/>
</dbReference>
<dbReference type="VEuPathDB" id="FungiDB:H310_07895"/>
<feature type="transmembrane region" description="Helical" evidence="6">
    <location>
        <begin position="198"/>
        <end position="220"/>
    </location>
</feature>
<name>A0A3R7D241_9STRA</name>
<gene>
    <name evidence="7" type="ORF">DYB32_006227</name>
</gene>
<dbReference type="PANTHER" id="PTHR23291:SF32">
    <property type="entry name" value="BAX INHIBITOR 1"/>
    <property type="match status" value="1"/>
</dbReference>
<evidence type="ECO:0000256" key="6">
    <source>
        <dbReference type="RuleBase" id="RU004379"/>
    </source>
</evidence>
<protein>
    <recommendedName>
        <fullName evidence="9">Bax inhibitor 1</fullName>
    </recommendedName>
</protein>
<dbReference type="InterPro" id="IPR006214">
    <property type="entry name" value="Bax_inhibitor_1-related"/>
</dbReference>
<organism evidence="7 8">
    <name type="scientific">Aphanomyces invadans</name>
    <dbReference type="NCBI Taxonomy" id="157072"/>
    <lineage>
        <taxon>Eukaryota</taxon>
        <taxon>Sar</taxon>
        <taxon>Stramenopiles</taxon>
        <taxon>Oomycota</taxon>
        <taxon>Saprolegniomycetes</taxon>
        <taxon>Saprolegniales</taxon>
        <taxon>Verrucalvaceae</taxon>
        <taxon>Aphanomyces</taxon>
    </lineage>
</organism>
<comment type="caution">
    <text evidence="7">The sequence shown here is derived from an EMBL/GenBank/DDBJ whole genome shotgun (WGS) entry which is preliminary data.</text>
</comment>
<proteinExistence type="inferred from homology"/>
<keyword evidence="5 6" id="KW-0472">Membrane</keyword>
<dbReference type="PANTHER" id="PTHR23291">
    <property type="entry name" value="BAX INHIBITOR-RELATED"/>
    <property type="match status" value="1"/>
</dbReference>
<comment type="subcellular location">
    <subcellularLocation>
        <location evidence="1">Membrane</location>
        <topology evidence="1">Multi-pass membrane protein</topology>
    </subcellularLocation>
</comment>
<evidence type="ECO:0000256" key="5">
    <source>
        <dbReference type="ARBA" id="ARBA00023136"/>
    </source>
</evidence>
<feature type="transmembrane region" description="Helical" evidence="6">
    <location>
        <begin position="158"/>
        <end position="178"/>
    </location>
</feature>
<accession>A0A3R7D241</accession>